<proteinExistence type="predicted"/>
<accession>A0A0A0BNP2</accession>
<sequence length="133" mass="14391">MIDACSTLVGMPSDPLSVETGAPWHTTLAERDRAGHERMADVARTTEAEVLERRLTALTAELAVLREAVAVRSRLLHEQSLALGEREARITALEARLADPRAARGPLPRRALRKARSVAGRAVRVVRAGVGGR</sequence>
<organism evidence="1 2">
    <name type="scientific">Cellulomonas carbonis T26</name>
    <dbReference type="NCBI Taxonomy" id="947969"/>
    <lineage>
        <taxon>Bacteria</taxon>
        <taxon>Bacillati</taxon>
        <taxon>Actinomycetota</taxon>
        <taxon>Actinomycetes</taxon>
        <taxon>Micrococcales</taxon>
        <taxon>Cellulomonadaceae</taxon>
        <taxon>Cellulomonas</taxon>
    </lineage>
</organism>
<reference evidence="1 2" key="1">
    <citation type="submission" date="2013-08" db="EMBL/GenBank/DDBJ databases">
        <title>Genome sequencing of Cellulomonas carbonis T26.</title>
        <authorList>
            <person name="Chen F."/>
            <person name="Li Y."/>
            <person name="Wang G."/>
        </authorList>
    </citation>
    <scope>NUCLEOTIDE SEQUENCE [LARGE SCALE GENOMIC DNA]</scope>
    <source>
        <strain evidence="1 2">T26</strain>
    </source>
</reference>
<evidence type="ECO:0000313" key="2">
    <source>
        <dbReference type="Proteomes" id="UP000029839"/>
    </source>
</evidence>
<comment type="caution">
    <text evidence="1">The sequence shown here is derived from an EMBL/GenBank/DDBJ whole genome shotgun (WGS) entry which is preliminary data.</text>
</comment>
<name>A0A0A0BNP2_9CELL</name>
<reference evidence="1 2" key="2">
    <citation type="journal article" date="2015" name="Stand. Genomic Sci.">
        <title>Draft genome sequence of Cellulomonas carbonis T26(T) and comparative analysis of six Cellulomonas genomes.</title>
        <authorList>
            <person name="Zhuang W."/>
            <person name="Zhang S."/>
            <person name="Xia X."/>
            <person name="Wang G."/>
        </authorList>
    </citation>
    <scope>NUCLEOTIDE SEQUENCE [LARGE SCALE GENOMIC DNA]</scope>
    <source>
        <strain evidence="1 2">T26</strain>
    </source>
</reference>
<dbReference type="Proteomes" id="UP000029839">
    <property type="component" value="Unassembled WGS sequence"/>
</dbReference>
<keyword evidence="2" id="KW-1185">Reference proteome</keyword>
<dbReference type="AlphaFoldDB" id="A0A0A0BNP2"/>
<evidence type="ECO:0000313" key="1">
    <source>
        <dbReference type="EMBL" id="KGM09262.1"/>
    </source>
</evidence>
<protein>
    <submittedName>
        <fullName evidence="1">Uncharacterized protein</fullName>
    </submittedName>
</protein>
<gene>
    <name evidence="1" type="ORF">N868_03615</name>
</gene>
<dbReference type="EMBL" id="AXCY01000110">
    <property type="protein sequence ID" value="KGM09262.1"/>
    <property type="molecule type" value="Genomic_DNA"/>
</dbReference>